<name>A0AA40KWW3_9HYME</name>
<feature type="compositionally biased region" description="Polar residues" evidence="1">
    <location>
        <begin position="9"/>
        <end position="18"/>
    </location>
</feature>
<comment type="caution">
    <text evidence="2">The sequence shown here is derived from an EMBL/GenBank/DDBJ whole genome shotgun (WGS) entry which is preliminary data.</text>
</comment>
<dbReference type="Proteomes" id="UP001177670">
    <property type="component" value="Unassembled WGS sequence"/>
</dbReference>
<dbReference type="AlphaFoldDB" id="A0AA40KWW3"/>
<dbReference type="EMBL" id="JAHYIQ010000001">
    <property type="protein sequence ID" value="KAK1135920.1"/>
    <property type="molecule type" value="Genomic_DNA"/>
</dbReference>
<protein>
    <submittedName>
        <fullName evidence="2">Uncharacterized protein</fullName>
    </submittedName>
</protein>
<keyword evidence="3" id="KW-1185">Reference proteome</keyword>
<evidence type="ECO:0000313" key="2">
    <source>
        <dbReference type="EMBL" id="KAK1135920.1"/>
    </source>
</evidence>
<proteinExistence type="predicted"/>
<evidence type="ECO:0000313" key="3">
    <source>
        <dbReference type="Proteomes" id="UP001177670"/>
    </source>
</evidence>
<reference evidence="2" key="1">
    <citation type="submission" date="2021-10" db="EMBL/GenBank/DDBJ databases">
        <title>Melipona bicolor Genome sequencing and assembly.</title>
        <authorList>
            <person name="Araujo N.S."/>
            <person name="Arias M.C."/>
        </authorList>
    </citation>
    <scope>NUCLEOTIDE SEQUENCE</scope>
    <source>
        <strain evidence="2">USP_2M_L1-L4_2017</strain>
        <tissue evidence="2">Whole body</tissue>
    </source>
</reference>
<sequence>MKPNDNLPWRQSSTNSATPPLDTGRHAAFRRVARGGRQQLSDDARVSCTPNKQINIARLAGAEPPVVAPYPSTSGYIARDELQTTKKETPWGGLRAGRVEAREAVSRCSRSRAGLFRRMRSIPKRPRHRIPVGFYGTAPLTVPVSINLGQSPRKTDLKIPCSVRFIPRFIDLSRSLISPSKMVVTEFATLSSHYDRREIIELLKISQRYR</sequence>
<gene>
    <name evidence="2" type="ORF">K0M31_000492</name>
</gene>
<evidence type="ECO:0000256" key="1">
    <source>
        <dbReference type="SAM" id="MobiDB-lite"/>
    </source>
</evidence>
<feature type="region of interest" description="Disordered" evidence="1">
    <location>
        <begin position="1"/>
        <end position="24"/>
    </location>
</feature>
<organism evidence="2 3">
    <name type="scientific">Melipona bicolor</name>
    <dbReference type="NCBI Taxonomy" id="60889"/>
    <lineage>
        <taxon>Eukaryota</taxon>
        <taxon>Metazoa</taxon>
        <taxon>Ecdysozoa</taxon>
        <taxon>Arthropoda</taxon>
        <taxon>Hexapoda</taxon>
        <taxon>Insecta</taxon>
        <taxon>Pterygota</taxon>
        <taxon>Neoptera</taxon>
        <taxon>Endopterygota</taxon>
        <taxon>Hymenoptera</taxon>
        <taxon>Apocrita</taxon>
        <taxon>Aculeata</taxon>
        <taxon>Apoidea</taxon>
        <taxon>Anthophila</taxon>
        <taxon>Apidae</taxon>
        <taxon>Melipona</taxon>
    </lineage>
</organism>
<accession>A0AA40KWW3</accession>